<accession>A0A0H2MDE8</accession>
<dbReference type="AlphaFoldDB" id="A0A0H2MDE8"/>
<organism evidence="1 2">
    <name type="scientific">Kiloniella spongiae</name>
    <dbReference type="NCBI Taxonomy" id="1489064"/>
    <lineage>
        <taxon>Bacteria</taxon>
        <taxon>Pseudomonadati</taxon>
        <taxon>Pseudomonadota</taxon>
        <taxon>Alphaproteobacteria</taxon>
        <taxon>Rhodospirillales</taxon>
        <taxon>Kiloniellaceae</taxon>
        <taxon>Kiloniella</taxon>
    </lineage>
</organism>
<dbReference type="STRING" id="1489064.WH96_13780"/>
<proteinExistence type="predicted"/>
<comment type="caution">
    <text evidence="1">The sequence shown here is derived from an EMBL/GenBank/DDBJ whole genome shotgun (WGS) entry which is preliminary data.</text>
</comment>
<dbReference type="SUPFAM" id="SSF55874">
    <property type="entry name" value="ATPase domain of HSP90 chaperone/DNA topoisomerase II/histidine kinase"/>
    <property type="match status" value="1"/>
</dbReference>
<name>A0A0H2MDE8_9PROT</name>
<evidence type="ECO:0000313" key="2">
    <source>
        <dbReference type="Proteomes" id="UP000035444"/>
    </source>
</evidence>
<protein>
    <submittedName>
        <fullName evidence="1">Uncharacterized protein</fullName>
    </submittedName>
</protein>
<keyword evidence="2" id="KW-1185">Reference proteome</keyword>
<dbReference type="PATRIC" id="fig|1489064.4.peg.4101"/>
<dbReference type="Proteomes" id="UP000035444">
    <property type="component" value="Unassembled WGS sequence"/>
</dbReference>
<sequence>MTLDIRGSLKNTKVSHSPFVVIDELLSNAIDSYLILNNASVNPPDFQASFEIEFKSVGGTDDAFDLKILCCDNGSGFGDDEKKAFITKDTSYKDDLDIQGIGQCKGSGRIQYLHFFENMNIDSVFASEDGLQARTLTVNADTKEIGHDTFETQSTTRTHTGTTVTLDVLKDRVFQTHFLNSDIREVFSAMSLKNHVIVSFLQRLISLQTFLGDFSIKFRSTHDDQSFDSEIIRADLPDVTEKVPVVVSYGEPFDGGGEQRQMFTINHYKLEQNKFNIGKNTIALCAKNSIVKDITPEYLKTKTYENRAQDGYFHIILIDSEFLDETVNEQRDDFDISPKSDKDTLFYAHAISYEEIVEGLSDSIAKMITPPTWDKDELRQDINEKFGITSGMIVNANVKIQYGDTDEKVVNRVLSSYQKKVVQDTADLIDMKEAIQNADPGKDDFREMVQEISWKYASTLKNMDVLNLSQLVVRRSAIVEVLRLAVKKELLIQDVPEGQRRRDESIIHNIFFPMQKDSIEVTDHDVWVLSEEYQYFDYIASDKQLSQYRWKDDEYLFDEDIDEEIQALMNKISSDNEAKRPDIAIFSHEGVAVIIELKAPDVSMDNHVGDLMEYAQIILAKSKGNIKKIYGYLIGGTVNPIRLQNYTAFANGKGWFNSAPITEHTTQTHLGELYSEILFYEDVVDRAEKRLEAFKERLNLDF</sequence>
<dbReference type="EMBL" id="LAQL01000008">
    <property type="protein sequence ID" value="KLN60246.1"/>
    <property type="molecule type" value="Genomic_DNA"/>
</dbReference>
<evidence type="ECO:0000313" key="1">
    <source>
        <dbReference type="EMBL" id="KLN60246.1"/>
    </source>
</evidence>
<reference evidence="1 2" key="1">
    <citation type="submission" date="2015-03" db="EMBL/GenBank/DDBJ databases">
        <title>Genome Sequence of Kiloniella spongiae MEBiC09566, isolated from a marine sponge.</title>
        <authorList>
            <person name="Shao Z."/>
            <person name="Wang L."/>
            <person name="Li X."/>
        </authorList>
    </citation>
    <scope>NUCLEOTIDE SEQUENCE [LARGE SCALE GENOMIC DNA]</scope>
    <source>
        <strain evidence="1 2">MEBiC09566</strain>
    </source>
</reference>
<dbReference type="Gene3D" id="3.30.565.10">
    <property type="entry name" value="Histidine kinase-like ATPase, C-terminal domain"/>
    <property type="match status" value="1"/>
</dbReference>
<dbReference type="OrthoDB" id="2041081at2"/>
<dbReference type="InterPro" id="IPR036890">
    <property type="entry name" value="HATPase_C_sf"/>
</dbReference>
<dbReference type="RefSeq" id="WP_047764777.1">
    <property type="nucleotide sequence ID" value="NZ_LAQL01000008.1"/>
</dbReference>
<gene>
    <name evidence="1" type="ORF">WH96_13780</name>
</gene>